<reference evidence="14" key="1">
    <citation type="submission" date="2025-08" db="UniProtKB">
        <authorList>
            <consortium name="RefSeq"/>
        </authorList>
    </citation>
    <scope>IDENTIFICATION</scope>
    <source>
        <tissue evidence="14">Leaves</tissue>
    </source>
</reference>
<dbReference type="Proteomes" id="UP001652660">
    <property type="component" value="Chromosome 8c"/>
</dbReference>
<comment type="subcellular location">
    <subcellularLocation>
        <location evidence="1">Membrane</location>
    </subcellularLocation>
</comment>
<dbReference type="PANTHER" id="PTHR47950:SF4">
    <property type="entry name" value="GERANIOL 8-HYDROXYLASE-LIKE"/>
    <property type="match status" value="1"/>
</dbReference>
<dbReference type="InterPro" id="IPR002401">
    <property type="entry name" value="Cyt_P450_E_grp-I"/>
</dbReference>
<evidence type="ECO:0000256" key="4">
    <source>
        <dbReference type="ARBA" id="ARBA00022692"/>
    </source>
</evidence>
<evidence type="ECO:0000313" key="14">
    <source>
        <dbReference type="RefSeq" id="XP_071918957.1"/>
    </source>
</evidence>
<dbReference type="RefSeq" id="XP_071918957.1">
    <property type="nucleotide sequence ID" value="XM_072062856.1"/>
</dbReference>
<keyword evidence="12" id="KW-0732">Signal</keyword>
<dbReference type="Pfam" id="PF00067">
    <property type="entry name" value="p450"/>
    <property type="match status" value="2"/>
</dbReference>
<evidence type="ECO:0000313" key="13">
    <source>
        <dbReference type="Proteomes" id="UP001652660"/>
    </source>
</evidence>
<gene>
    <name evidence="14" type="primary">LOC113706055</name>
</gene>
<evidence type="ECO:0000256" key="9">
    <source>
        <dbReference type="ARBA" id="ARBA00023033"/>
    </source>
</evidence>
<dbReference type="InterPro" id="IPR001128">
    <property type="entry name" value="Cyt_P450"/>
</dbReference>
<dbReference type="PANTHER" id="PTHR47950">
    <property type="entry name" value="CYTOCHROME P450, FAMILY 76, SUBFAMILY C, POLYPEPTIDE 5-RELATED"/>
    <property type="match status" value="1"/>
</dbReference>
<dbReference type="PRINTS" id="PR00385">
    <property type="entry name" value="P450"/>
</dbReference>
<evidence type="ECO:0000256" key="2">
    <source>
        <dbReference type="ARBA" id="ARBA00010617"/>
    </source>
</evidence>
<keyword evidence="7 11" id="KW-0560">Oxidoreductase</keyword>
<accession>A0ABM4VHF1</accession>
<protein>
    <submittedName>
        <fullName evidence="14">Geraniol 8-hydroxylase-like</fullName>
    </submittedName>
</protein>
<keyword evidence="4" id="KW-0812">Transmembrane</keyword>
<keyword evidence="3 11" id="KW-0349">Heme</keyword>
<evidence type="ECO:0000256" key="5">
    <source>
        <dbReference type="ARBA" id="ARBA00022723"/>
    </source>
</evidence>
<keyword evidence="10" id="KW-0472">Membrane</keyword>
<feature type="signal peptide" evidence="12">
    <location>
        <begin position="1"/>
        <end position="24"/>
    </location>
</feature>
<dbReference type="InterPro" id="IPR017972">
    <property type="entry name" value="Cyt_P450_CS"/>
</dbReference>
<evidence type="ECO:0000256" key="6">
    <source>
        <dbReference type="ARBA" id="ARBA00022989"/>
    </source>
</evidence>
<dbReference type="PROSITE" id="PS00086">
    <property type="entry name" value="CYTOCHROME_P450"/>
    <property type="match status" value="1"/>
</dbReference>
<evidence type="ECO:0000256" key="7">
    <source>
        <dbReference type="ARBA" id="ARBA00023002"/>
    </source>
</evidence>
<sequence length="522" mass="58744">MEFSSLLLLSPLLICITSILLHVANRPSNKQKRLPPGPKGLPIIGNLLKIGNRPHESLTGLAKIYGPLMTVRIGCVTTVVASSTDMAREILQKNDQAFLGRSILDAVTAETDYERSIVWLSGGTKWRKLRKLCNSQVFTTQRLDALQRLRYQMMEDMVQRVSQAGEAGETLYIGNLVFGTTLSSFSKMMFSGDAFDPNSEEAKELKELFRRIMELAAKPNLADFFPILKPFDPQGIRRDIKCCFGRFQTLIDSKIDGRMKRRASGSQRSGDFLDALLDHSEEHGPDELDCRDVRLLLMVITNSGCTFHSSALVLEFGYVCRRYRTTDTTTATVEWALTELIRSPEKMARAKQELIKKVGLGFSVKEQDILQLPYLDAVMKETRRLHPAAPFLLHCAETDVEVCGYIIPKHTQVLVNVWSITKDPAYWKEPTKFQPERFLDTGIDFRGRDLSFIPFGAGRRICPGMPLAARMVKLLLATLVHNFDWKLPNGMEPKDLDMKDEFGLTAEKAEPLAAIPVRVATS</sequence>
<evidence type="ECO:0000256" key="12">
    <source>
        <dbReference type="SAM" id="SignalP"/>
    </source>
</evidence>
<keyword evidence="13" id="KW-1185">Reference proteome</keyword>
<keyword evidence="8 11" id="KW-0408">Iron</keyword>
<evidence type="ECO:0000256" key="1">
    <source>
        <dbReference type="ARBA" id="ARBA00004370"/>
    </source>
</evidence>
<dbReference type="CDD" id="cd11073">
    <property type="entry name" value="CYP76-like"/>
    <property type="match status" value="1"/>
</dbReference>
<feature type="chain" id="PRO_5046805919" evidence="12">
    <location>
        <begin position="25"/>
        <end position="522"/>
    </location>
</feature>
<dbReference type="PRINTS" id="PR00463">
    <property type="entry name" value="EP450I"/>
</dbReference>
<evidence type="ECO:0000256" key="11">
    <source>
        <dbReference type="RuleBase" id="RU000461"/>
    </source>
</evidence>
<dbReference type="InterPro" id="IPR036396">
    <property type="entry name" value="Cyt_P450_sf"/>
</dbReference>
<evidence type="ECO:0000256" key="3">
    <source>
        <dbReference type="ARBA" id="ARBA00022617"/>
    </source>
</evidence>
<dbReference type="Gene3D" id="1.10.630.10">
    <property type="entry name" value="Cytochrome P450"/>
    <property type="match status" value="1"/>
</dbReference>
<name>A0ABM4VHF1_COFAR</name>
<keyword evidence="6" id="KW-1133">Transmembrane helix</keyword>
<dbReference type="SUPFAM" id="SSF48264">
    <property type="entry name" value="Cytochrome P450"/>
    <property type="match status" value="1"/>
</dbReference>
<comment type="similarity">
    <text evidence="2 11">Belongs to the cytochrome P450 family.</text>
</comment>
<keyword evidence="9 11" id="KW-0503">Monooxygenase</keyword>
<evidence type="ECO:0000256" key="10">
    <source>
        <dbReference type="ARBA" id="ARBA00023136"/>
    </source>
</evidence>
<evidence type="ECO:0000256" key="8">
    <source>
        <dbReference type="ARBA" id="ARBA00023004"/>
    </source>
</evidence>
<proteinExistence type="inferred from homology"/>
<organism evidence="13 14">
    <name type="scientific">Coffea arabica</name>
    <name type="common">Arabian coffee</name>
    <dbReference type="NCBI Taxonomy" id="13443"/>
    <lineage>
        <taxon>Eukaryota</taxon>
        <taxon>Viridiplantae</taxon>
        <taxon>Streptophyta</taxon>
        <taxon>Embryophyta</taxon>
        <taxon>Tracheophyta</taxon>
        <taxon>Spermatophyta</taxon>
        <taxon>Magnoliopsida</taxon>
        <taxon>eudicotyledons</taxon>
        <taxon>Gunneridae</taxon>
        <taxon>Pentapetalae</taxon>
        <taxon>asterids</taxon>
        <taxon>lamiids</taxon>
        <taxon>Gentianales</taxon>
        <taxon>Rubiaceae</taxon>
        <taxon>Ixoroideae</taxon>
        <taxon>Gardenieae complex</taxon>
        <taxon>Bertiereae - Coffeeae clade</taxon>
        <taxon>Coffeeae</taxon>
        <taxon>Coffea</taxon>
    </lineage>
</organism>
<dbReference type="GeneID" id="113706055"/>
<keyword evidence="5 11" id="KW-0479">Metal-binding</keyword>